<accession>M0MYI7</accession>
<keyword evidence="3" id="KW-1185">Reference proteome</keyword>
<organism evidence="2 3">
    <name type="scientific">Halococcus salifodinae DSM 8989</name>
    <dbReference type="NCBI Taxonomy" id="1227456"/>
    <lineage>
        <taxon>Archaea</taxon>
        <taxon>Methanobacteriati</taxon>
        <taxon>Methanobacteriota</taxon>
        <taxon>Stenosarchaea group</taxon>
        <taxon>Halobacteria</taxon>
        <taxon>Halobacteriales</taxon>
        <taxon>Halococcaceae</taxon>
        <taxon>Halococcus</taxon>
    </lineage>
</organism>
<reference evidence="2 3" key="1">
    <citation type="journal article" date="2014" name="PLoS Genet.">
        <title>Phylogenetically driven sequencing of extremely halophilic archaea reveals strategies for static and dynamic osmo-response.</title>
        <authorList>
            <person name="Becker E.A."/>
            <person name="Seitzer P.M."/>
            <person name="Tritt A."/>
            <person name="Larsen D."/>
            <person name="Krusor M."/>
            <person name="Yao A.I."/>
            <person name="Wu D."/>
            <person name="Madern D."/>
            <person name="Eisen J.A."/>
            <person name="Darling A.E."/>
            <person name="Facciotti M.T."/>
        </authorList>
    </citation>
    <scope>NUCLEOTIDE SEQUENCE [LARGE SCALE GENOMIC DNA]</scope>
    <source>
        <strain evidence="2 3">DSM 8989</strain>
    </source>
</reference>
<feature type="compositionally biased region" description="Acidic residues" evidence="1">
    <location>
        <begin position="134"/>
        <end position="163"/>
    </location>
</feature>
<name>M0MYI7_9EURY</name>
<dbReference type="AlphaFoldDB" id="M0MYI7"/>
<dbReference type="RefSeq" id="WP_005045482.1">
    <property type="nucleotide sequence ID" value="NZ_AOME01000077.1"/>
</dbReference>
<evidence type="ECO:0000256" key="1">
    <source>
        <dbReference type="SAM" id="MobiDB-lite"/>
    </source>
</evidence>
<feature type="compositionally biased region" description="Basic and acidic residues" evidence="1">
    <location>
        <begin position="72"/>
        <end position="101"/>
    </location>
</feature>
<dbReference type="STRING" id="1227456.C450_17242"/>
<dbReference type="Proteomes" id="UP000011625">
    <property type="component" value="Unassembled WGS sequence"/>
</dbReference>
<evidence type="ECO:0000313" key="3">
    <source>
        <dbReference type="Proteomes" id="UP000011625"/>
    </source>
</evidence>
<proteinExistence type="predicted"/>
<dbReference type="Pfam" id="PF19126">
    <property type="entry name" value="DUF5810"/>
    <property type="match status" value="1"/>
</dbReference>
<dbReference type="OrthoDB" id="342503at2157"/>
<dbReference type="EMBL" id="AOME01000077">
    <property type="protein sequence ID" value="EMA49465.1"/>
    <property type="molecule type" value="Genomic_DNA"/>
</dbReference>
<evidence type="ECO:0000313" key="2">
    <source>
        <dbReference type="EMBL" id="EMA49465.1"/>
    </source>
</evidence>
<dbReference type="PATRIC" id="fig|1227456.3.peg.3506"/>
<protein>
    <submittedName>
        <fullName evidence="2">Uncharacterized protein</fullName>
    </submittedName>
</protein>
<feature type="region of interest" description="Disordered" evidence="1">
    <location>
        <begin position="57"/>
        <end position="163"/>
    </location>
</feature>
<comment type="caution">
    <text evidence="2">The sequence shown here is derived from an EMBL/GenBank/DDBJ whole genome shotgun (WGS) entry which is preliminary data.</text>
</comment>
<gene>
    <name evidence="2" type="ORF">C450_17242</name>
</gene>
<dbReference type="InterPro" id="IPR043833">
    <property type="entry name" value="DUF5810"/>
</dbReference>
<sequence>MGYACPVCETPQADARHLANHLAFTAMLGDEDHEAWLDDHAPGWADAGENDLADRVVEHAESAEYPQVFEDTTGHDHRDHGSDDPRPGELFEEDRHEREPSQTRGPGARGGKDLDPETATAVEKAREMTRQANESDDVSDAVDTTDDRDVADDTADASGDENG</sequence>